<proteinExistence type="inferred from homology"/>
<feature type="compositionally biased region" description="Polar residues" evidence="2">
    <location>
        <begin position="7"/>
        <end position="25"/>
    </location>
</feature>
<feature type="region of interest" description="Disordered" evidence="2">
    <location>
        <begin position="622"/>
        <end position="643"/>
    </location>
</feature>
<reference evidence="4" key="2">
    <citation type="submission" date="2020-05" db="UniProtKB">
        <authorList>
            <consortium name="EnsemblMetazoa"/>
        </authorList>
    </citation>
    <scope>IDENTIFICATION</scope>
    <source>
        <strain evidence="4">WRAIR2</strain>
    </source>
</reference>
<comment type="similarity">
    <text evidence="1">Belongs to the nuclear import and ribosome assembly adapter family.</text>
</comment>
<dbReference type="GO" id="GO:0051082">
    <property type="term" value="F:unfolded protein binding"/>
    <property type="evidence" value="ECO:0007669"/>
    <property type="project" value="TreeGrafter"/>
</dbReference>
<keyword evidence="5" id="KW-1185">Reference proteome</keyword>
<dbReference type="CDD" id="cd00326">
    <property type="entry name" value="alpha_CA"/>
    <property type="match status" value="1"/>
</dbReference>
<dbReference type="Gene3D" id="1.25.10.10">
    <property type="entry name" value="Leucine-rich Repeat Variant"/>
    <property type="match status" value="1"/>
</dbReference>
<dbReference type="GO" id="GO:0008270">
    <property type="term" value="F:zinc ion binding"/>
    <property type="evidence" value="ECO:0007669"/>
    <property type="project" value="InterPro"/>
</dbReference>
<reference evidence="5" key="1">
    <citation type="submission" date="2013-03" db="EMBL/GenBank/DDBJ databases">
        <title>The Genome Sequence of Anopheles dirus WRAIR2.</title>
        <authorList>
            <consortium name="The Broad Institute Genomics Platform"/>
            <person name="Neafsey D.E."/>
            <person name="Walton C."/>
            <person name="Walker B."/>
            <person name="Young S.K."/>
            <person name="Zeng Q."/>
            <person name="Gargeya S."/>
            <person name="Fitzgerald M."/>
            <person name="Haas B."/>
            <person name="Abouelleil A."/>
            <person name="Allen A.W."/>
            <person name="Alvarado L."/>
            <person name="Arachchi H.M."/>
            <person name="Berlin A.M."/>
            <person name="Chapman S.B."/>
            <person name="Gainer-Dewar J."/>
            <person name="Goldberg J."/>
            <person name="Griggs A."/>
            <person name="Gujja S."/>
            <person name="Hansen M."/>
            <person name="Howarth C."/>
            <person name="Imamovic A."/>
            <person name="Ireland A."/>
            <person name="Larimer J."/>
            <person name="McCowan C."/>
            <person name="Murphy C."/>
            <person name="Pearson M."/>
            <person name="Poon T.W."/>
            <person name="Priest M."/>
            <person name="Roberts A."/>
            <person name="Saif S."/>
            <person name="Shea T."/>
            <person name="Sisk P."/>
            <person name="Sykes S."/>
            <person name="Wortman J."/>
            <person name="Nusbaum C."/>
            <person name="Birren B."/>
        </authorList>
    </citation>
    <scope>NUCLEOTIDE SEQUENCE [LARGE SCALE GENOMIC DNA]</scope>
    <source>
        <strain evidence="5">WRAIR2</strain>
    </source>
</reference>
<evidence type="ECO:0000313" key="5">
    <source>
        <dbReference type="Proteomes" id="UP000075884"/>
    </source>
</evidence>
<dbReference type="InterPro" id="IPR036398">
    <property type="entry name" value="CA_dom_sf"/>
</dbReference>
<dbReference type="VEuPathDB" id="VectorBase:ADIR009328"/>
<dbReference type="GO" id="GO:0006606">
    <property type="term" value="P:protein import into nucleus"/>
    <property type="evidence" value="ECO:0007669"/>
    <property type="project" value="TreeGrafter"/>
</dbReference>
<dbReference type="GO" id="GO:0042273">
    <property type="term" value="P:ribosomal large subunit biogenesis"/>
    <property type="evidence" value="ECO:0007669"/>
    <property type="project" value="TreeGrafter"/>
</dbReference>
<evidence type="ECO:0000313" key="4">
    <source>
        <dbReference type="EnsemblMetazoa" id="ADIR009328-PA"/>
    </source>
</evidence>
<name>A0A182NNU3_9DIPT</name>
<dbReference type="SUPFAM" id="SSF51069">
    <property type="entry name" value="Carbonic anhydrase"/>
    <property type="match status" value="1"/>
</dbReference>
<accession>A0A182NNU3</accession>
<dbReference type="InterPro" id="IPR057990">
    <property type="entry name" value="TPR_SYO1"/>
</dbReference>
<dbReference type="GO" id="GO:0004089">
    <property type="term" value="F:carbonate dehydratase activity"/>
    <property type="evidence" value="ECO:0007669"/>
    <property type="project" value="InterPro"/>
</dbReference>
<dbReference type="InterPro" id="IPR052616">
    <property type="entry name" value="SYO1-like"/>
</dbReference>
<dbReference type="STRING" id="7168.A0A182NNU3"/>
<dbReference type="InterPro" id="IPR000225">
    <property type="entry name" value="Armadillo"/>
</dbReference>
<dbReference type="Pfam" id="PF25567">
    <property type="entry name" value="TPR_SYO1"/>
    <property type="match status" value="1"/>
</dbReference>
<dbReference type="PANTHER" id="PTHR13347:SF1">
    <property type="entry name" value="HEAT REPEAT-CONTAINING PROTEIN 3"/>
    <property type="match status" value="1"/>
</dbReference>
<dbReference type="SMART" id="SM00185">
    <property type="entry name" value="ARM"/>
    <property type="match status" value="3"/>
</dbReference>
<feature type="region of interest" description="Disordered" evidence="2">
    <location>
        <begin position="571"/>
        <end position="593"/>
    </location>
</feature>
<evidence type="ECO:0000256" key="2">
    <source>
        <dbReference type="SAM" id="MobiDB-lite"/>
    </source>
</evidence>
<dbReference type="InterPro" id="IPR001148">
    <property type="entry name" value="CA_dom"/>
</dbReference>
<dbReference type="Pfam" id="PF00194">
    <property type="entry name" value="Carb_anhydrase"/>
    <property type="match status" value="1"/>
</dbReference>
<dbReference type="Gene3D" id="3.10.200.10">
    <property type="entry name" value="Alpha carbonic anhydrase"/>
    <property type="match status" value="1"/>
</dbReference>
<organism evidence="4 5">
    <name type="scientific">Anopheles dirus</name>
    <dbReference type="NCBI Taxonomy" id="7168"/>
    <lineage>
        <taxon>Eukaryota</taxon>
        <taxon>Metazoa</taxon>
        <taxon>Ecdysozoa</taxon>
        <taxon>Arthropoda</taxon>
        <taxon>Hexapoda</taxon>
        <taxon>Insecta</taxon>
        <taxon>Pterygota</taxon>
        <taxon>Neoptera</taxon>
        <taxon>Endopterygota</taxon>
        <taxon>Diptera</taxon>
        <taxon>Nematocera</taxon>
        <taxon>Culicoidea</taxon>
        <taxon>Culicidae</taxon>
        <taxon>Anophelinae</taxon>
        <taxon>Anopheles</taxon>
    </lineage>
</organism>
<protein>
    <recommendedName>
        <fullName evidence="3">Alpha-carbonic anhydrase domain-containing protein</fullName>
    </recommendedName>
</protein>
<dbReference type="SUPFAM" id="SSF48371">
    <property type="entry name" value="ARM repeat"/>
    <property type="match status" value="1"/>
</dbReference>
<evidence type="ECO:0000259" key="3">
    <source>
        <dbReference type="PROSITE" id="PS51144"/>
    </source>
</evidence>
<dbReference type="SMART" id="SM01057">
    <property type="entry name" value="Carb_anhydrase"/>
    <property type="match status" value="1"/>
</dbReference>
<feature type="domain" description="Alpha-carbonic anhydrase" evidence="3">
    <location>
        <begin position="1"/>
        <end position="256"/>
    </location>
</feature>
<dbReference type="AlphaFoldDB" id="A0A182NNU3"/>
<dbReference type="PANTHER" id="PTHR13347">
    <property type="entry name" value="HEAT REPEAT-CONTAINING PROTEIN 3"/>
    <property type="match status" value="1"/>
</dbReference>
<dbReference type="InterPro" id="IPR011989">
    <property type="entry name" value="ARM-like"/>
</dbReference>
<feature type="compositionally biased region" description="Polar residues" evidence="2">
    <location>
        <begin position="628"/>
        <end position="638"/>
    </location>
</feature>
<dbReference type="InterPro" id="IPR016024">
    <property type="entry name" value="ARM-type_fold"/>
</dbReference>
<dbReference type="InterPro" id="IPR018338">
    <property type="entry name" value="Carbonic_anhydrase_a-class_CS"/>
</dbReference>
<dbReference type="PROSITE" id="PS51144">
    <property type="entry name" value="ALPHA_CA_2"/>
    <property type="match status" value="1"/>
</dbReference>
<dbReference type="EnsemblMetazoa" id="ADIR009328-RA">
    <property type="protein sequence ID" value="ADIR009328-PA"/>
    <property type="gene ID" value="ADIR009328"/>
</dbReference>
<evidence type="ECO:0000256" key="1">
    <source>
        <dbReference type="ARBA" id="ARBA00049983"/>
    </source>
</evidence>
<dbReference type="PROSITE" id="PS00162">
    <property type="entry name" value="ALPHA_CA_1"/>
    <property type="match status" value="1"/>
</dbReference>
<feature type="region of interest" description="Disordered" evidence="2">
    <location>
        <begin position="1"/>
        <end position="25"/>
    </location>
</feature>
<dbReference type="CDD" id="cd13394">
    <property type="entry name" value="Syo1_like"/>
    <property type="match status" value="1"/>
</dbReference>
<sequence>MFPQARGQRQSPVDITTSKTQHSGDLQENPLRWTYVPENTRSLVNPGYCWRVDVNGKGSLLTGGPLQKEQFILEQFHCHWGCSDSRGSEHTVDGESFAGELHLVHWNQSKYKSFAEAAGHPDGLAVLGVFLKVGKPHPELDIIARLLPFITHKGDRVTLNKPLDPARLLPEGKAYWTYLGSLTTPPCSESVTWILFKEPIEVSHEQLELFREMRCYDAAEECPCDETLNKQFEYGKVINNFRPPLELGNRQLLFLSSLLKIRIMGKAKKVKLHRKQTNPTGLVDVNELIEQGLAGSAKTGTPVEAIVEQLESSVTEEKICGLQSLATICQGDINVSELVENNVIRIASSLLVDQDQSVRHATAGALRNLSVISVELCEFMVDQDVLTPLLALLNRYPSNGQWKPTFDKNMQNQMDERSDTFLQAVNLLWNLCESTSDALNAFNQSQLLEHFVTFLNYKVYGEEIAIAVAQCLLVVSEDNASSWRVLANHAPDLSGLLAIDVVDNTTLMLRALAAGIIGNVPVLLSSHTSQILVCISKTLEDNHRSALGNLTSMLPIEPQKDTVDLEVADDVPIDDETEAQSHQRRRKADLPSEGELEVRSVGRLLQAQRIAAEILTNICSTDDDDWQSDSNENDNNAGSDAESVYDYDTNELNGSVENTDKISVEVLEAIKSLALVEKLWHKAQPVAENVYQILVESEQSTLKKLDALRVSTMLCLHNLCNNITTDDLGGPAAVYNVWIDLGQQVFQGQRNEKLLEASTSLMRAALEHLRKNPELFRQMTENDVQLMLNGVIGCEDAEIRANWLRMLGILGCLLPEPLVKLIIDFVLNTCANEADVWVLAEALDAMMDIFADNDWHAIMHEVGMVAKCKQLDRIMREKLKRDKRQLGDRFPAVSTVRTNLGRFCKYLETELKDYKPNMES</sequence>
<dbReference type="Proteomes" id="UP000075884">
    <property type="component" value="Unassembled WGS sequence"/>
</dbReference>